<accession>A0A514DE03</accession>
<proteinExistence type="predicted"/>
<reference evidence="1 2" key="1">
    <citation type="submission" date="2019-05" db="EMBL/GenBank/DDBJ databases">
        <authorList>
            <person name="Pope W.H."/>
            <person name="Garlena R.A."/>
            <person name="Russell D.A."/>
            <person name="Jacobs-Sera D."/>
            <person name="Hatfull G.F."/>
        </authorList>
    </citation>
    <scope>NUCLEOTIDE SEQUENCE [LARGE SCALE GENOMIC DNA]</scope>
</reference>
<evidence type="ECO:0000313" key="1">
    <source>
        <dbReference type="EMBL" id="QDH91828.1"/>
    </source>
</evidence>
<dbReference type="KEGG" id="vg:64767074"/>
<keyword evidence="2" id="KW-1185">Reference proteome</keyword>
<gene>
    <name evidence="1" type="primary">153</name>
    <name evidence="1" type="ORF">SEA_PHRAPPUCCINO_153</name>
</gene>
<dbReference type="RefSeq" id="YP_010059842.1">
    <property type="nucleotide sequence ID" value="NC_054727.1"/>
</dbReference>
<dbReference type="EMBL" id="MK937592">
    <property type="protein sequence ID" value="QDH91828.1"/>
    <property type="molecule type" value="Genomic_DNA"/>
</dbReference>
<organism evidence="1 2">
    <name type="scientific">Mycobacterium phage Phrappuccino</name>
    <dbReference type="NCBI Taxonomy" id="2591223"/>
    <lineage>
        <taxon>Viruses</taxon>
        <taxon>Duplodnaviria</taxon>
        <taxon>Heunggongvirae</taxon>
        <taxon>Uroviricota</taxon>
        <taxon>Caudoviricetes</taxon>
        <taxon>Phrappuccinovirus</taxon>
        <taxon>Phrappuccinovirus phrappuccino</taxon>
        <taxon>Phreappuccinovirus Phrappuccino</taxon>
    </lineage>
</organism>
<protein>
    <submittedName>
        <fullName evidence="1">Uncharacterized protein</fullName>
    </submittedName>
</protein>
<sequence>MGDTSTMGYRKITKFDDTSHLTPELQEAIRLLGLDKGDVIIVSGFEQRRQALTMAIDAYKDAVPAAALVNYADTFARYLADGLPVKDTEDAQDAPTPTGN</sequence>
<name>A0A514DE03_9CAUD</name>
<dbReference type="GeneID" id="64767074"/>
<evidence type="ECO:0000313" key="2">
    <source>
        <dbReference type="Proteomes" id="UP000316777"/>
    </source>
</evidence>
<dbReference type="Proteomes" id="UP000316777">
    <property type="component" value="Segment"/>
</dbReference>